<keyword evidence="4" id="KW-1185">Reference proteome</keyword>
<comment type="caution">
    <text evidence="3">The sequence shown here is derived from an EMBL/GenBank/DDBJ whole genome shotgun (WGS) entry which is preliminary data.</text>
</comment>
<feature type="region of interest" description="Disordered" evidence="1">
    <location>
        <begin position="1"/>
        <end position="22"/>
    </location>
</feature>
<feature type="chain" id="PRO_5037932306" description="DUF5666 domain-containing protein" evidence="2">
    <location>
        <begin position="45"/>
        <end position="225"/>
    </location>
</feature>
<keyword evidence="2" id="KW-0732">Signal</keyword>
<evidence type="ECO:0000256" key="1">
    <source>
        <dbReference type="SAM" id="MobiDB-lite"/>
    </source>
</evidence>
<feature type="compositionally biased region" description="Basic and acidic residues" evidence="1">
    <location>
        <begin position="175"/>
        <end position="211"/>
    </location>
</feature>
<feature type="signal peptide" evidence="2">
    <location>
        <begin position="1"/>
        <end position="44"/>
    </location>
</feature>
<feature type="compositionally biased region" description="Polar residues" evidence="1">
    <location>
        <begin position="1"/>
        <end position="13"/>
    </location>
</feature>
<evidence type="ECO:0008006" key="5">
    <source>
        <dbReference type="Google" id="ProtNLM"/>
    </source>
</evidence>
<reference evidence="3" key="2">
    <citation type="submission" date="2020-09" db="EMBL/GenBank/DDBJ databases">
        <authorList>
            <person name="Sun Q."/>
            <person name="Zhou Y."/>
        </authorList>
    </citation>
    <scope>NUCLEOTIDE SEQUENCE</scope>
    <source>
        <strain evidence="3">CGMCC 4.7368</strain>
    </source>
</reference>
<reference evidence="3" key="1">
    <citation type="journal article" date="2014" name="Int. J. Syst. Evol. Microbiol.">
        <title>Complete genome sequence of Corynebacterium casei LMG S-19264T (=DSM 44701T), isolated from a smear-ripened cheese.</title>
        <authorList>
            <consortium name="US DOE Joint Genome Institute (JGI-PGF)"/>
            <person name="Walter F."/>
            <person name="Albersmeier A."/>
            <person name="Kalinowski J."/>
            <person name="Ruckert C."/>
        </authorList>
    </citation>
    <scope>NUCLEOTIDE SEQUENCE</scope>
    <source>
        <strain evidence="3">CGMCC 4.7368</strain>
    </source>
</reference>
<name>A0A917ZAB3_9ACTN</name>
<dbReference type="Proteomes" id="UP000646523">
    <property type="component" value="Unassembled WGS sequence"/>
</dbReference>
<dbReference type="AlphaFoldDB" id="A0A917ZAB3"/>
<dbReference type="RefSeq" id="WP_189127237.1">
    <property type="nucleotide sequence ID" value="NZ_BMNH01000022.1"/>
</dbReference>
<proteinExistence type="predicted"/>
<evidence type="ECO:0000313" key="3">
    <source>
        <dbReference type="EMBL" id="GGO77297.1"/>
    </source>
</evidence>
<gene>
    <name evidence="3" type="ORF">GCM10012289_56650</name>
</gene>
<feature type="compositionally biased region" description="Low complexity" evidence="1">
    <location>
        <begin position="215"/>
        <end position="225"/>
    </location>
</feature>
<feature type="region of interest" description="Disordered" evidence="1">
    <location>
        <begin position="48"/>
        <end position="83"/>
    </location>
</feature>
<feature type="compositionally biased region" description="Low complexity" evidence="1">
    <location>
        <begin position="48"/>
        <end position="69"/>
    </location>
</feature>
<feature type="region of interest" description="Disordered" evidence="1">
    <location>
        <begin position="172"/>
        <end position="225"/>
    </location>
</feature>
<organism evidence="3 4">
    <name type="scientific">Nonomuraea cavernae</name>
    <dbReference type="NCBI Taxonomy" id="2045107"/>
    <lineage>
        <taxon>Bacteria</taxon>
        <taxon>Bacillati</taxon>
        <taxon>Actinomycetota</taxon>
        <taxon>Actinomycetes</taxon>
        <taxon>Streptosporangiales</taxon>
        <taxon>Streptosporangiaceae</taxon>
        <taxon>Nonomuraea</taxon>
    </lineage>
</organism>
<sequence>MTPGSDSTTTSQAGKPARRRVSRSLLLMATTALVVATGGGVATAAALTSPTAPAATSSDTPSATPSGAPSDKKSGKDRGHKWGFHKLPIHGEFVVPNDEGGYATFTGQQGEVTAVGQGSVTVKSADGYTKEYTVNDDTRINRRGEGIDTVKAGQKVAIMAKVEGDTATAVVIRDMSARDGKGPEGRGYEGMDREGQEDRRHGKDDRSQRDDQQDESSSPSTEGSY</sequence>
<evidence type="ECO:0000256" key="2">
    <source>
        <dbReference type="SAM" id="SignalP"/>
    </source>
</evidence>
<protein>
    <recommendedName>
        <fullName evidence="5">DUF5666 domain-containing protein</fullName>
    </recommendedName>
</protein>
<evidence type="ECO:0000313" key="4">
    <source>
        <dbReference type="Proteomes" id="UP000646523"/>
    </source>
</evidence>
<dbReference type="EMBL" id="BMNH01000022">
    <property type="protein sequence ID" value="GGO77297.1"/>
    <property type="molecule type" value="Genomic_DNA"/>
</dbReference>
<accession>A0A917ZAB3</accession>